<evidence type="ECO:0000256" key="1">
    <source>
        <dbReference type="ARBA" id="ARBA00022801"/>
    </source>
</evidence>
<dbReference type="InterPro" id="IPR050300">
    <property type="entry name" value="GDXG_lipolytic_enzyme"/>
</dbReference>
<evidence type="ECO:0000313" key="4">
    <source>
        <dbReference type="EMBL" id="GMH57154.1"/>
    </source>
</evidence>
<feature type="domain" description="BD-FAE-like" evidence="3">
    <location>
        <begin position="3"/>
        <end position="102"/>
    </location>
</feature>
<dbReference type="InterPro" id="IPR049492">
    <property type="entry name" value="BD-FAE-like_dom"/>
</dbReference>
<dbReference type="OrthoDB" id="6499973at2759"/>
<evidence type="ECO:0000313" key="5">
    <source>
        <dbReference type="Proteomes" id="UP001165082"/>
    </source>
</evidence>
<keyword evidence="5" id="KW-1185">Reference proteome</keyword>
<dbReference type="Pfam" id="PF20434">
    <property type="entry name" value="BD-FAE"/>
    <property type="match status" value="1"/>
</dbReference>
<comment type="caution">
    <text evidence="4">The sequence shown here is derived from an EMBL/GenBank/DDBJ whole genome shotgun (WGS) entry which is preliminary data.</text>
</comment>
<dbReference type="PANTHER" id="PTHR48081">
    <property type="entry name" value="AB HYDROLASE SUPERFAMILY PROTEIN C4A8.06C"/>
    <property type="match status" value="1"/>
</dbReference>
<dbReference type="AlphaFoldDB" id="A0A9W7DUV1"/>
<dbReference type="SUPFAM" id="SSF53474">
    <property type="entry name" value="alpha/beta-Hydrolases"/>
    <property type="match status" value="1"/>
</dbReference>
<dbReference type="Gene3D" id="3.40.50.1820">
    <property type="entry name" value="alpha/beta hydrolase"/>
    <property type="match status" value="1"/>
</dbReference>
<evidence type="ECO:0000256" key="2">
    <source>
        <dbReference type="SAM" id="MobiDB-lite"/>
    </source>
</evidence>
<organism evidence="4 5">
    <name type="scientific">Triparma retinervis</name>
    <dbReference type="NCBI Taxonomy" id="2557542"/>
    <lineage>
        <taxon>Eukaryota</taxon>
        <taxon>Sar</taxon>
        <taxon>Stramenopiles</taxon>
        <taxon>Ochrophyta</taxon>
        <taxon>Bolidophyceae</taxon>
        <taxon>Parmales</taxon>
        <taxon>Triparmaceae</taxon>
        <taxon>Triparma</taxon>
    </lineage>
</organism>
<proteinExistence type="predicted"/>
<accession>A0A9W7DUV1</accession>
<gene>
    <name evidence="4" type="ORF">TrRE_jg12312</name>
</gene>
<name>A0A9W7DUV1_9STRA</name>
<keyword evidence="1" id="KW-0378">Hydrolase</keyword>
<protein>
    <recommendedName>
        <fullName evidence="3">BD-FAE-like domain-containing protein</fullName>
    </recommendedName>
</protein>
<dbReference type="Proteomes" id="UP001165082">
    <property type="component" value="Unassembled WGS sequence"/>
</dbReference>
<dbReference type="EMBL" id="BRXZ01000905">
    <property type="protein sequence ID" value="GMH57154.1"/>
    <property type="molecule type" value="Genomic_DNA"/>
</dbReference>
<dbReference type="InterPro" id="IPR029058">
    <property type="entry name" value="AB_hydrolase_fold"/>
</dbReference>
<reference evidence="4" key="1">
    <citation type="submission" date="2022-07" db="EMBL/GenBank/DDBJ databases">
        <title>Genome analysis of Parmales, a sister group of diatoms, reveals the evolutionary specialization of diatoms from phago-mixotrophs to photoautotrophs.</title>
        <authorList>
            <person name="Ban H."/>
            <person name="Sato S."/>
            <person name="Yoshikawa S."/>
            <person name="Kazumasa Y."/>
            <person name="Nakamura Y."/>
            <person name="Ichinomiya M."/>
            <person name="Saitoh K."/>
            <person name="Sato N."/>
            <person name="Blanc-Mathieu R."/>
            <person name="Endo H."/>
            <person name="Kuwata A."/>
            <person name="Ogata H."/>
        </authorList>
    </citation>
    <scope>NUCLEOTIDE SEQUENCE</scope>
</reference>
<feature type="region of interest" description="Disordered" evidence="2">
    <location>
        <begin position="112"/>
        <end position="132"/>
    </location>
</feature>
<dbReference type="PANTHER" id="PTHR48081:SF6">
    <property type="entry name" value="PEPTIDASE S9 PROLYL OLIGOPEPTIDASE CATALYTIC DOMAIN-CONTAINING PROTEIN"/>
    <property type="match status" value="1"/>
</dbReference>
<dbReference type="GO" id="GO:0016787">
    <property type="term" value="F:hydrolase activity"/>
    <property type="evidence" value="ECO:0007669"/>
    <property type="project" value="UniProtKB-KW"/>
</dbReference>
<evidence type="ECO:0000259" key="3">
    <source>
        <dbReference type="Pfam" id="PF20434"/>
    </source>
</evidence>
<sequence>MIIFPGGGYQKVMVTKEGTKVAEHFATLGYSSFVVNYRLGPLAFMSTRSAHVGPIVNDAAAALAFVRSHCGLGADSRFGNLDASKITVCGFSAGGHLALCVCAQDGGELRDLPPKPDWAERGGEKEVEDKPDPPPIRAMLLIYPTLRSPTCWCVAGGLWVVPSLFGERGFSNSGDHCTCFGASGEAMGVLLPTLPQFVMCATVAGDMLLPAHKHSALLVRALEKYRGEKAGGDVRYAHGGPFYLWHGVGMHRSWTDQADKWIVEAVHKEDKTTI</sequence>